<accession>A0A2R6NTM2</accession>
<proteinExistence type="predicted"/>
<feature type="compositionally biased region" description="Basic and acidic residues" evidence="1">
    <location>
        <begin position="34"/>
        <end position="47"/>
    </location>
</feature>
<evidence type="ECO:0000313" key="2">
    <source>
        <dbReference type="EMBL" id="PSR76064.1"/>
    </source>
</evidence>
<feature type="region of interest" description="Disordered" evidence="1">
    <location>
        <begin position="34"/>
        <end position="56"/>
    </location>
</feature>
<name>A0A2R6NTM2_9APHY</name>
<protein>
    <submittedName>
        <fullName evidence="2">Uncharacterized protein</fullName>
    </submittedName>
</protein>
<evidence type="ECO:0000256" key="1">
    <source>
        <dbReference type="SAM" id="MobiDB-lite"/>
    </source>
</evidence>
<dbReference type="Proteomes" id="UP000186601">
    <property type="component" value="Unassembled WGS sequence"/>
</dbReference>
<reference evidence="2 3" key="1">
    <citation type="submission" date="2018-02" db="EMBL/GenBank/DDBJ databases">
        <title>Genome sequence of the basidiomycete white-rot fungus Phlebia centrifuga.</title>
        <authorList>
            <person name="Granchi Z."/>
            <person name="Peng M."/>
            <person name="de Vries R.P."/>
            <person name="Hilden K."/>
            <person name="Makela M.R."/>
            <person name="Grigoriev I."/>
            <person name="Riley R."/>
        </authorList>
    </citation>
    <scope>NUCLEOTIDE SEQUENCE [LARGE SCALE GENOMIC DNA]</scope>
    <source>
        <strain evidence="2 3">FBCC195</strain>
    </source>
</reference>
<dbReference type="AlphaFoldDB" id="A0A2R6NTM2"/>
<evidence type="ECO:0000313" key="3">
    <source>
        <dbReference type="Proteomes" id="UP000186601"/>
    </source>
</evidence>
<comment type="caution">
    <text evidence="2">The sequence shown here is derived from an EMBL/GenBank/DDBJ whole genome shotgun (WGS) entry which is preliminary data.</text>
</comment>
<organism evidence="2 3">
    <name type="scientific">Hermanssonia centrifuga</name>
    <dbReference type="NCBI Taxonomy" id="98765"/>
    <lineage>
        <taxon>Eukaryota</taxon>
        <taxon>Fungi</taxon>
        <taxon>Dikarya</taxon>
        <taxon>Basidiomycota</taxon>
        <taxon>Agaricomycotina</taxon>
        <taxon>Agaricomycetes</taxon>
        <taxon>Polyporales</taxon>
        <taxon>Meruliaceae</taxon>
        <taxon>Hermanssonia</taxon>
    </lineage>
</organism>
<sequence length="56" mass="6295">MCRRLREHYHEVSVNVIIGQIGLGAQQTLVEIREASKADGKRGKEEKESDDGWVTA</sequence>
<gene>
    <name evidence="2" type="ORF">PHLCEN_2v8726</name>
</gene>
<dbReference type="EMBL" id="MLYV02000866">
    <property type="protein sequence ID" value="PSR76064.1"/>
    <property type="molecule type" value="Genomic_DNA"/>
</dbReference>
<keyword evidence="3" id="KW-1185">Reference proteome</keyword>